<dbReference type="SUPFAM" id="SSF52058">
    <property type="entry name" value="L domain-like"/>
    <property type="match status" value="1"/>
</dbReference>
<protein>
    <submittedName>
        <fullName evidence="4">Ig domain-containing protein</fullName>
    </submittedName>
</protein>
<dbReference type="InterPro" id="IPR006644">
    <property type="entry name" value="Cadg"/>
</dbReference>
<dbReference type="Gene3D" id="3.80.10.10">
    <property type="entry name" value="Ribonuclease Inhibitor"/>
    <property type="match status" value="1"/>
</dbReference>
<dbReference type="Gene3D" id="4.10.1080.10">
    <property type="entry name" value="TSP type-3 repeat"/>
    <property type="match status" value="1"/>
</dbReference>
<accession>A0ABZ0GST2</accession>
<dbReference type="SMART" id="SM00736">
    <property type="entry name" value="CADG"/>
    <property type="match status" value="1"/>
</dbReference>
<evidence type="ECO:0000259" key="3">
    <source>
        <dbReference type="SMART" id="SM00736"/>
    </source>
</evidence>
<dbReference type="SUPFAM" id="SSF103647">
    <property type="entry name" value="TSP type-3 repeat"/>
    <property type="match status" value="1"/>
</dbReference>
<feature type="region of interest" description="Disordered" evidence="1">
    <location>
        <begin position="25"/>
        <end position="50"/>
    </location>
</feature>
<sequence>MSNKMNKSCIALLVATTLGLSACGGGGGGGSDKPDPKPTPTNDAPTISGTPATTLNELQTFSFTPNASDSDAGDTLTFTINKKPDWAVFDNATGMLSGTPTLSDAGATTGIVISVSDGTDTSDLAAFDLTVNNVVQITGKVIDGYVSGAKVFLDSNDNGVLEADELIATSTTSSSEHGVGHFEILVSPEDVSENNNSNILAYLGEGADDESRNDDDFAARPVTLSAGTVIFDASTDTVNTVISPYSTLKATGNAQLLTNIANYLNISEEVLLSDFIAADLASNDLTLATARAEMLTSYLQDIALTHSAAVDTDNDGVMNNEDTDSDGDGVTDDVDAFPLDKHAYMDADFDGIADFTLTYLNEVTFSDEELQQCVIAAYPENALTTDVTEISCNEITITKFEALSSFENLTKVTFTDTFFGTTNDWSVLKELSQITSLNLSGSKNVDFETLYSFNHLLDLDISYQNIDLIIGITGLNKLETLSIAGSDFSGSTSVENPIVDLSPIFNMAKLSYINAWDVGFTVTEYQTMQQAGIAFKSDSVLLAHINTEKKYIVDTGLSSFETNYYADKSGQIDDEGITDTTWELDEQGRLLVTESGSSDLATRYTWIGGTDLSTGSELLVETGSSDYVISNIVSMTPWLLAGNCKVGEVEDNLGLCIPNPLIGDGFNICAASGIDAEVFLRHPEYNFKNLFACKDIPVGLCVDSHQGSEGASDNKCCAFGAYPENAQGTMYNGDAIAGSCCSTLNCTLLNNG</sequence>
<feature type="chain" id="PRO_5045151887" evidence="2">
    <location>
        <begin position="23"/>
        <end position="752"/>
    </location>
</feature>
<reference evidence="4 5" key="1">
    <citation type="submission" date="2023-09" db="EMBL/GenBank/DDBJ databases">
        <authorList>
            <person name="Qi X."/>
        </authorList>
    </citation>
    <scope>NUCLEOTIDE SEQUENCE [LARGE SCALE GENOMIC DNA]</scope>
    <source>
        <strain evidence="4 5">S1-1</strain>
    </source>
</reference>
<evidence type="ECO:0000313" key="4">
    <source>
        <dbReference type="EMBL" id="WOH38880.1"/>
    </source>
</evidence>
<gene>
    <name evidence="4" type="ORF">RI844_06585</name>
</gene>
<feature type="signal peptide" evidence="2">
    <location>
        <begin position="1"/>
        <end position="22"/>
    </location>
</feature>
<dbReference type="Pfam" id="PF05345">
    <property type="entry name" value="He_PIG"/>
    <property type="match status" value="1"/>
</dbReference>
<dbReference type="InterPro" id="IPR013783">
    <property type="entry name" value="Ig-like_fold"/>
</dbReference>
<dbReference type="PROSITE" id="PS00018">
    <property type="entry name" value="EF_HAND_1"/>
    <property type="match status" value="1"/>
</dbReference>
<feature type="domain" description="Dystroglycan-type cadherin-like" evidence="3">
    <location>
        <begin position="45"/>
        <end position="138"/>
    </location>
</feature>
<dbReference type="InterPro" id="IPR018247">
    <property type="entry name" value="EF_Hand_1_Ca_BS"/>
</dbReference>
<dbReference type="Proteomes" id="UP001301442">
    <property type="component" value="Chromosome"/>
</dbReference>
<dbReference type="InterPro" id="IPR015919">
    <property type="entry name" value="Cadherin-like_sf"/>
</dbReference>
<proteinExistence type="predicted"/>
<name>A0ABZ0GST2_9GAMM</name>
<evidence type="ECO:0000313" key="5">
    <source>
        <dbReference type="Proteomes" id="UP001301442"/>
    </source>
</evidence>
<dbReference type="InterPro" id="IPR028974">
    <property type="entry name" value="TSP_type-3_rpt"/>
</dbReference>
<dbReference type="EMBL" id="CP136600">
    <property type="protein sequence ID" value="WOH38880.1"/>
    <property type="molecule type" value="Genomic_DNA"/>
</dbReference>
<dbReference type="InterPro" id="IPR032675">
    <property type="entry name" value="LRR_dom_sf"/>
</dbReference>
<dbReference type="SUPFAM" id="SSF49313">
    <property type="entry name" value="Cadherin-like"/>
    <property type="match status" value="1"/>
</dbReference>
<dbReference type="RefSeq" id="WP_348397646.1">
    <property type="nucleotide sequence ID" value="NZ_CP136600.1"/>
</dbReference>
<keyword evidence="2" id="KW-0732">Signal</keyword>
<evidence type="ECO:0000256" key="1">
    <source>
        <dbReference type="SAM" id="MobiDB-lite"/>
    </source>
</evidence>
<dbReference type="Gene3D" id="2.60.40.10">
    <property type="entry name" value="Immunoglobulins"/>
    <property type="match status" value="1"/>
</dbReference>
<dbReference type="PROSITE" id="PS51257">
    <property type="entry name" value="PROKAR_LIPOPROTEIN"/>
    <property type="match status" value="1"/>
</dbReference>
<keyword evidence="5" id="KW-1185">Reference proteome</keyword>
<organism evidence="4 5">
    <name type="scientific">Thalassotalea fonticola</name>
    <dbReference type="NCBI Taxonomy" id="3065649"/>
    <lineage>
        <taxon>Bacteria</taxon>
        <taxon>Pseudomonadati</taxon>
        <taxon>Pseudomonadota</taxon>
        <taxon>Gammaproteobacteria</taxon>
        <taxon>Alteromonadales</taxon>
        <taxon>Colwelliaceae</taxon>
        <taxon>Thalassotalea</taxon>
    </lineage>
</organism>
<evidence type="ECO:0000256" key="2">
    <source>
        <dbReference type="SAM" id="SignalP"/>
    </source>
</evidence>